<name>G3GUC9_CRIGR</name>
<reference evidence="2" key="1">
    <citation type="journal article" date="2011" name="Nat. Biotechnol.">
        <title>The genomic sequence of the Chinese hamster ovary (CHO)-K1 cell line.</title>
        <authorList>
            <person name="Xu X."/>
            <person name="Nagarajan H."/>
            <person name="Lewis N.E."/>
            <person name="Pan S."/>
            <person name="Cai Z."/>
            <person name="Liu X."/>
            <person name="Chen W."/>
            <person name="Xie M."/>
            <person name="Wang W."/>
            <person name="Hammond S."/>
            <person name="Andersen M.R."/>
            <person name="Neff N."/>
            <person name="Passarelli B."/>
            <person name="Koh W."/>
            <person name="Fan H.C."/>
            <person name="Wang J."/>
            <person name="Gui Y."/>
            <person name="Lee K.H."/>
            <person name="Betenbaugh M.J."/>
            <person name="Quake S.R."/>
            <person name="Famili I."/>
            <person name="Palsson B.O."/>
            <person name="Wang J."/>
        </authorList>
    </citation>
    <scope>NUCLEOTIDE SEQUENCE [LARGE SCALE GENOMIC DNA]</scope>
    <source>
        <strain evidence="2">CHO K1 cell line</strain>
    </source>
</reference>
<proteinExistence type="predicted"/>
<evidence type="ECO:0000313" key="2">
    <source>
        <dbReference type="Proteomes" id="UP000001075"/>
    </source>
</evidence>
<dbReference type="AlphaFoldDB" id="G3GUC9"/>
<sequence length="65" mass="7644">MWRLFLIHQVTQDTHKGSYQVEGGCRTSVRVTRCALNYREGGRMPRLQHTCLWKEDHSTYAFSLS</sequence>
<gene>
    <name evidence="1" type="ORF">I79_001283</name>
</gene>
<organism evidence="1 2">
    <name type="scientific">Cricetulus griseus</name>
    <name type="common">Chinese hamster</name>
    <name type="synonym">Cricetulus barabensis griseus</name>
    <dbReference type="NCBI Taxonomy" id="10029"/>
    <lineage>
        <taxon>Eukaryota</taxon>
        <taxon>Metazoa</taxon>
        <taxon>Chordata</taxon>
        <taxon>Craniata</taxon>
        <taxon>Vertebrata</taxon>
        <taxon>Euteleostomi</taxon>
        <taxon>Mammalia</taxon>
        <taxon>Eutheria</taxon>
        <taxon>Euarchontoglires</taxon>
        <taxon>Glires</taxon>
        <taxon>Rodentia</taxon>
        <taxon>Myomorpha</taxon>
        <taxon>Muroidea</taxon>
        <taxon>Cricetidae</taxon>
        <taxon>Cricetinae</taxon>
        <taxon>Cricetulus</taxon>
    </lineage>
</organism>
<evidence type="ECO:0000313" key="1">
    <source>
        <dbReference type="EMBL" id="EGV95686.1"/>
    </source>
</evidence>
<protein>
    <submittedName>
        <fullName evidence="1">Uncharacterized protein</fullName>
    </submittedName>
</protein>
<dbReference type="Proteomes" id="UP000001075">
    <property type="component" value="Unassembled WGS sequence"/>
</dbReference>
<dbReference type="EMBL" id="JH000027">
    <property type="protein sequence ID" value="EGV95686.1"/>
    <property type="molecule type" value="Genomic_DNA"/>
</dbReference>
<accession>G3GUC9</accession>
<dbReference type="InParanoid" id="G3GUC9"/>